<dbReference type="EMBL" id="JABEYB010000032">
    <property type="protein sequence ID" value="NNU78719.1"/>
    <property type="molecule type" value="Genomic_DNA"/>
</dbReference>
<dbReference type="AlphaFoldDB" id="A0A7Y3WV21"/>
<comment type="caution">
    <text evidence="4">The sequence shown here is derived from an EMBL/GenBank/DDBJ whole genome shotgun (WGS) entry which is preliminary data.</text>
</comment>
<dbReference type="SUPFAM" id="SSF55486">
    <property type="entry name" value="Metalloproteases ('zincins'), catalytic domain"/>
    <property type="match status" value="1"/>
</dbReference>
<feature type="domain" description="Immune inhibitor A-like metallopeptidase VEG" evidence="3">
    <location>
        <begin position="521"/>
        <end position="681"/>
    </location>
</feature>
<dbReference type="RefSeq" id="WP_171299251.1">
    <property type="nucleotide sequence ID" value="NZ_CP077617.1"/>
</dbReference>
<dbReference type="InterPro" id="IPR012300">
    <property type="entry name" value="Pept_M6_InhA"/>
</dbReference>
<gene>
    <name evidence="4" type="ORF">HLQ16_22800</name>
</gene>
<dbReference type="PANTHER" id="PTHR41775">
    <property type="entry name" value="SECRETED PROTEIN-RELATED"/>
    <property type="match status" value="1"/>
</dbReference>
<dbReference type="Proteomes" id="UP000531659">
    <property type="component" value="Unassembled WGS sequence"/>
</dbReference>
<feature type="transmembrane region" description="Helical" evidence="1">
    <location>
        <begin position="7"/>
        <end position="27"/>
    </location>
</feature>
<evidence type="ECO:0000313" key="4">
    <source>
        <dbReference type="EMBL" id="NNU78719.1"/>
    </source>
</evidence>
<dbReference type="Pfam" id="PF20774">
    <property type="entry name" value="InhA-like_VEG"/>
    <property type="match status" value="1"/>
</dbReference>
<dbReference type="Pfam" id="PF05547">
    <property type="entry name" value="Peptidase_M6"/>
    <property type="match status" value="1"/>
</dbReference>
<keyword evidence="1" id="KW-1133">Transmembrane helix</keyword>
<evidence type="ECO:0000313" key="5">
    <source>
        <dbReference type="Proteomes" id="UP000531659"/>
    </source>
</evidence>
<dbReference type="GeneID" id="83594873"/>
<reference evidence="4 5" key="1">
    <citation type="submission" date="2020-05" db="EMBL/GenBank/DDBJ databases">
        <title>Complete genome of Clostridium estertheticum subspecies estertheticum, isolated from Vacuum packed lamb meat from New Zealand imported to Switzerland.</title>
        <authorList>
            <person name="Wambui J."/>
            <person name="Stevens M.J.A."/>
            <person name="Stephan R."/>
        </authorList>
    </citation>
    <scope>NUCLEOTIDE SEQUENCE [LARGE SCALE GENOMIC DNA]</scope>
    <source>
        <strain evidence="4 5">CEST001</strain>
    </source>
</reference>
<dbReference type="GO" id="GO:0008237">
    <property type="term" value="F:metallopeptidase activity"/>
    <property type="evidence" value="ECO:0007669"/>
    <property type="project" value="UniProtKB-KW"/>
</dbReference>
<dbReference type="NCBIfam" id="TIGR03296">
    <property type="entry name" value="M6dom_TIGR03296"/>
    <property type="match status" value="1"/>
</dbReference>
<dbReference type="Pfam" id="PF20773">
    <property type="entry name" value="InhA-like_MAM"/>
    <property type="match status" value="1"/>
</dbReference>
<keyword evidence="1" id="KW-0812">Transmembrane</keyword>
<dbReference type="InterPro" id="IPR008757">
    <property type="entry name" value="Peptidase_M6-like_domain"/>
</dbReference>
<dbReference type="InterPro" id="IPR048665">
    <property type="entry name" value="InhA-like_VEG"/>
</dbReference>
<dbReference type="PANTHER" id="PTHR41775:SF1">
    <property type="entry name" value="PEPTIDASE M6-LIKE DOMAIN-CONTAINING PROTEIN"/>
    <property type="match status" value="1"/>
</dbReference>
<dbReference type="PIRSF" id="PIRSF007519">
    <property type="entry name" value="Protease_InhA"/>
    <property type="match status" value="1"/>
</dbReference>
<keyword evidence="1" id="KW-0472">Membrane</keyword>
<dbReference type="GO" id="GO:0006508">
    <property type="term" value="P:proteolysis"/>
    <property type="evidence" value="ECO:0007669"/>
    <property type="project" value="UniProtKB-KW"/>
</dbReference>
<evidence type="ECO:0000259" key="2">
    <source>
        <dbReference type="Pfam" id="PF05547"/>
    </source>
</evidence>
<keyword evidence="4" id="KW-0645">Protease</keyword>
<keyword evidence="4" id="KW-0482">Metalloprotease</keyword>
<keyword evidence="4" id="KW-0378">Hydrolase</keyword>
<organism evidence="4 5">
    <name type="scientific">Clostridium estertheticum</name>
    <dbReference type="NCBI Taxonomy" id="238834"/>
    <lineage>
        <taxon>Bacteria</taxon>
        <taxon>Bacillati</taxon>
        <taxon>Bacillota</taxon>
        <taxon>Clostridia</taxon>
        <taxon>Eubacteriales</taxon>
        <taxon>Clostridiaceae</taxon>
        <taxon>Clostridium</taxon>
    </lineage>
</organism>
<protein>
    <submittedName>
        <fullName evidence="4">M6 family metalloprotease domain-containing protein</fullName>
    </submittedName>
</protein>
<name>A0A7Y3WV21_9CLOT</name>
<proteinExistence type="predicted"/>
<evidence type="ECO:0000256" key="1">
    <source>
        <dbReference type="SAM" id="Phobius"/>
    </source>
</evidence>
<feature type="domain" description="Peptidase M6-like" evidence="2">
    <location>
        <begin position="40"/>
        <end position="316"/>
    </location>
</feature>
<sequence length="693" mass="77395">MYKIKNVILFVILILLNSFIIMGFTNLKIVNALTINTEKNITKDKTLVLMIDFPDLKFNTLNKNDTSMYYKDFNKNHYKDMLFNKKGYLGPQGQNFISMRQYYNIQSNNTYDPDGKVMGTYTAKHKASYYGKDDLPNERSDINVEELVKEALTQLSKDKTINLAEFDQKDTEDIDNDGNIDEPNNIIDNLIIIHAGMGQEKGGGKLKDNAIASHSSKIYADNGISPYKISNTKYSDLRYTIQPEDGTVGVFAHEFAHTLGYKDEYDTSSSSIGAPIAWWSIMANGSDAGKIPGTEPTGFSPYAKEFFQNKYGGDWLKPAVVNLKDLSNTPSQFTLDQASIRGKNNTAVKIILPKKETTINKPAQGKYEYFSGTGNNLNNSMSTKIDLSNCKSAKFTFKTWYITEKDSDYASVNVKIQGENNWINIPGNITTIIDPKGTCPKNSITGDSKGFKDASFDLSEFCGKKIDICFKYISDASLNKDGFYVDDIKVETDKGTILKDNAENSKSKFDLQGFLKSDGLKHTDQYYLLEWRNQTGIDSGLGNIKTSIGTISYDPGLVIWYVDKAYEDNWVGETSVGGHPGYGFLGIVDADQETITTNTKLPVPTEFQMHDAAFSLKPTSKFTFNIPNTDLTISDKHSCNNNIFKDSYSYLNNVVPSSGRYLPDFGLSICVKSQSEDNSCGIIEISKTNLANR</sequence>
<accession>A0A7Y3WV21</accession>
<evidence type="ECO:0000259" key="3">
    <source>
        <dbReference type="Pfam" id="PF20774"/>
    </source>
</evidence>